<proteinExistence type="predicted"/>
<dbReference type="Proteomes" id="UP000610746">
    <property type="component" value="Unassembled WGS sequence"/>
</dbReference>
<sequence length="170" mass="20412">MSFYIKNGDEIFLRYTIKKEVIKDQVEKDVLYELLDRKLFKRVYQAKIILTTAPFNEFEQIEIIKKSVDVKLKTLISQDIYATADIYQNKTFKDSDLKCLLIAQKNKEEYKFDAKWENVNKEFSLMNMNVVMVRIYLRRTFINSKDFEEKRKLILDTVSKEISELETYTN</sequence>
<keyword evidence="2" id="KW-1185">Reference proteome</keyword>
<evidence type="ECO:0000313" key="2">
    <source>
        <dbReference type="Proteomes" id="UP000610746"/>
    </source>
</evidence>
<comment type="caution">
    <text evidence="1">The sequence shown here is derived from an EMBL/GenBank/DDBJ whole genome shotgun (WGS) entry which is preliminary data.</text>
</comment>
<dbReference type="AlphaFoldDB" id="A0A8J8GAQ8"/>
<reference evidence="1" key="1">
    <citation type="submission" date="2020-05" db="EMBL/GenBank/DDBJ databases">
        <title>Genomic Encyclopedia of Type Strains, Phase IV (KMG-V): Genome sequencing to study the core and pangenomes of soil and plant-associated prokaryotes.</title>
        <authorList>
            <person name="Whitman W."/>
        </authorList>
    </citation>
    <scope>NUCLEOTIDE SEQUENCE</scope>
    <source>
        <strain evidence="1">16F</strain>
    </source>
</reference>
<dbReference type="RefSeq" id="WP_173780313.1">
    <property type="nucleotide sequence ID" value="NZ_JABSNO010000027.1"/>
</dbReference>
<gene>
    <name evidence="1" type="ORF">HNQ03_002861</name>
</gene>
<protein>
    <submittedName>
        <fullName evidence="1">Uncharacterized protein</fullName>
    </submittedName>
</protein>
<accession>A0A8J8GAQ8</accession>
<evidence type="ECO:0000313" key="1">
    <source>
        <dbReference type="EMBL" id="NRS93770.1"/>
    </source>
</evidence>
<dbReference type="EMBL" id="JABSNO010000027">
    <property type="protein sequence ID" value="NRS93770.1"/>
    <property type="molecule type" value="Genomic_DNA"/>
</dbReference>
<organism evidence="1 2">
    <name type="scientific">Frigoriflavimonas asaccharolytica</name>
    <dbReference type="NCBI Taxonomy" id="2735899"/>
    <lineage>
        <taxon>Bacteria</taxon>
        <taxon>Pseudomonadati</taxon>
        <taxon>Bacteroidota</taxon>
        <taxon>Flavobacteriia</taxon>
        <taxon>Flavobacteriales</taxon>
        <taxon>Weeksellaceae</taxon>
        <taxon>Frigoriflavimonas</taxon>
    </lineage>
</organism>
<name>A0A8J8GAQ8_9FLAO</name>